<proteinExistence type="predicted"/>
<keyword evidence="2" id="KW-1185">Reference proteome</keyword>
<comment type="caution">
    <text evidence="1">The sequence shown here is derived from an EMBL/GenBank/DDBJ whole genome shotgun (WGS) entry which is preliminary data.</text>
</comment>
<evidence type="ECO:0008006" key="3">
    <source>
        <dbReference type="Google" id="ProtNLM"/>
    </source>
</evidence>
<sequence>MTPFKRPISDLPGDPRLLELEYRLTHDVSSAEDHDGLDEWTVSIRAKRFRNRTVGGVIGSMTLFRLRQDTRFGSHPWADAEAYDEALFNLVLGIYDLGNGGYRQAFRDTMVSCDGDLLVLSDVRLDQAWRGFGLGPILASQAIWTLVDGCSAVAVETTVSELPEDRRSLSQEEWTQANGKITALWESIGFRRRSNPLGHLLDPRTAEARDLRNEQRRRFDALAHAYHTDPSH</sequence>
<organism evidence="1 2">
    <name type="scientific">Streptomyces glaucosporus</name>
    <dbReference type="NCBI Taxonomy" id="284044"/>
    <lineage>
        <taxon>Bacteria</taxon>
        <taxon>Bacillati</taxon>
        <taxon>Actinomycetota</taxon>
        <taxon>Actinomycetes</taxon>
        <taxon>Kitasatosporales</taxon>
        <taxon>Streptomycetaceae</taxon>
        <taxon>Streptomyces</taxon>
    </lineage>
</organism>
<dbReference type="EMBL" id="BAAATJ010000004">
    <property type="protein sequence ID" value="GAA2391699.1"/>
    <property type="molecule type" value="Genomic_DNA"/>
</dbReference>
<gene>
    <name evidence="1" type="ORF">GCM10010420_14950</name>
</gene>
<reference evidence="2" key="1">
    <citation type="journal article" date="2019" name="Int. J. Syst. Evol. Microbiol.">
        <title>The Global Catalogue of Microorganisms (GCM) 10K type strain sequencing project: providing services to taxonomists for standard genome sequencing and annotation.</title>
        <authorList>
            <consortium name="The Broad Institute Genomics Platform"/>
            <consortium name="The Broad Institute Genome Sequencing Center for Infectious Disease"/>
            <person name="Wu L."/>
            <person name="Ma J."/>
        </authorList>
    </citation>
    <scope>NUCLEOTIDE SEQUENCE [LARGE SCALE GENOMIC DNA]</scope>
    <source>
        <strain evidence="2">JCM 6921</strain>
    </source>
</reference>
<evidence type="ECO:0000313" key="1">
    <source>
        <dbReference type="EMBL" id="GAA2391699.1"/>
    </source>
</evidence>
<protein>
    <recommendedName>
        <fullName evidence="3">N-acetyltransferase</fullName>
    </recommendedName>
</protein>
<accession>A0ABP5V417</accession>
<evidence type="ECO:0000313" key="2">
    <source>
        <dbReference type="Proteomes" id="UP001500058"/>
    </source>
</evidence>
<dbReference type="Proteomes" id="UP001500058">
    <property type="component" value="Unassembled WGS sequence"/>
</dbReference>
<name>A0ABP5V417_9ACTN</name>